<protein>
    <submittedName>
        <fullName evidence="3">Damage-inducible protein DinB</fullName>
    </submittedName>
</protein>
<organism evidence="3 4">
    <name type="scientific">Paenibacillus harenae</name>
    <dbReference type="NCBI Taxonomy" id="306543"/>
    <lineage>
        <taxon>Bacteria</taxon>
        <taxon>Bacillati</taxon>
        <taxon>Bacillota</taxon>
        <taxon>Bacilli</taxon>
        <taxon>Bacillales</taxon>
        <taxon>Paenibacillaceae</taxon>
        <taxon>Paenibacillus</taxon>
    </lineage>
</organism>
<keyword evidence="2" id="KW-0479">Metal-binding</keyword>
<evidence type="ECO:0000313" key="4">
    <source>
        <dbReference type="Proteomes" id="UP001229346"/>
    </source>
</evidence>
<dbReference type="InterPro" id="IPR034660">
    <property type="entry name" value="DinB/YfiT-like"/>
</dbReference>
<evidence type="ECO:0000256" key="2">
    <source>
        <dbReference type="ARBA" id="ARBA00022723"/>
    </source>
</evidence>
<gene>
    <name evidence="3" type="ORF">J2T15_003247</name>
</gene>
<comment type="caution">
    <text evidence="3">The sequence shown here is derived from an EMBL/GenBank/DDBJ whole genome shotgun (WGS) entry which is preliminary data.</text>
</comment>
<proteinExistence type="inferred from homology"/>
<accession>A0ABT9U5W2</accession>
<evidence type="ECO:0000313" key="3">
    <source>
        <dbReference type="EMBL" id="MDQ0113804.1"/>
    </source>
</evidence>
<dbReference type="Proteomes" id="UP001229346">
    <property type="component" value="Unassembled WGS sequence"/>
</dbReference>
<evidence type="ECO:0000256" key="1">
    <source>
        <dbReference type="ARBA" id="ARBA00008635"/>
    </source>
</evidence>
<dbReference type="Pfam" id="PF05163">
    <property type="entry name" value="DinB"/>
    <property type="match status" value="1"/>
</dbReference>
<keyword evidence="4" id="KW-1185">Reference proteome</keyword>
<reference evidence="3 4" key="1">
    <citation type="submission" date="2023-07" db="EMBL/GenBank/DDBJ databases">
        <title>Sorghum-associated microbial communities from plants grown in Nebraska, USA.</title>
        <authorList>
            <person name="Schachtman D."/>
        </authorList>
    </citation>
    <scope>NUCLEOTIDE SEQUENCE [LARGE SCALE GENOMIC DNA]</scope>
    <source>
        <strain evidence="3 4">CC482</strain>
    </source>
</reference>
<dbReference type="InterPro" id="IPR007837">
    <property type="entry name" value="DinB"/>
</dbReference>
<sequence length="42" mass="5091">MKTNALQQYDYHVWANKKVNAYLQELTEEVYRKEIQSVFPTI</sequence>
<dbReference type="SUPFAM" id="SSF109854">
    <property type="entry name" value="DinB/YfiT-like putative metalloenzymes"/>
    <property type="match status" value="1"/>
</dbReference>
<name>A0ABT9U5W2_PAEHA</name>
<comment type="similarity">
    <text evidence="1">Belongs to the DinB family.</text>
</comment>
<dbReference type="EMBL" id="JAUSSU010000006">
    <property type="protein sequence ID" value="MDQ0113804.1"/>
    <property type="molecule type" value="Genomic_DNA"/>
</dbReference>